<gene>
    <name evidence="2" type="ORF">LDH80_37500</name>
</gene>
<dbReference type="Proteomes" id="UP001164506">
    <property type="component" value="Chromosome"/>
</dbReference>
<accession>A0ABY6RAH1</accession>
<dbReference type="RefSeq" id="WP_267260211.1">
    <property type="nucleotide sequence ID" value="NZ_CP084204.1"/>
</dbReference>
<evidence type="ECO:0000256" key="1">
    <source>
        <dbReference type="SAM" id="Phobius"/>
    </source>
</evidence>
<keyword evidence="3" id="KW-1185">Reference proteome</keyword>
<keyword evidence="1" id="KW-0812">Transmembrane</keyword>
<keyword evidence="1" id="KW-1133">Transmembrane helix</keyword>
<dbReference type="EMBL" id="CP084204">
    <property type="protein sequence ID" value="UZX26037.1"/>
    <property type="molecule type" value="Genomic_DNA"/>
</dbReference>
<evidence type="ECO:0000313" key="3">
    <source>
        <dbReference type="Proteomes" id="UP001164506"/>
    </source>
</evidence>
<protein>
    <submittedName>
        <fullName evidence="2">Uncharacterized protein</fullName>
    </submittedName>
</protein>
<keyword evidence="1" id="KW-0472">Membrane</keyword>
<feature type="transmembrane region" description="Helical" evidence="1">
    <location>
        <begin position="105"/>
        <end position="130"/>
    </location>
</feature>
<reference evidence="2" key="1">
    <citation type="submission" date="2021-09" db="EMBL/GenBank/DDBJ databases">
        <title>Complete genome sequence and metabolic characterization of Streptomyces tanashiensis DSM 731 the producer of antibacterial Kalafungin and diverse secondary metabolites.</title>
        <authorList>
            <person name="Abbasi M.N."/>
            <person name="Anwar M.N."/>
            <person name="Alam K."/>
            <person name="Shoaib M."/>
            <person name="Lin Z."/>
            <person name="Hayat M."/>
            <person name="Ali M.I."/>
            <person name="Malik H.M.T."/>
            <person name="Ahmed I."/>
            <person name="Li A."/>
            <person name="Hailong Wang H."/>
            <person name="Zhang Y."/>
        </authorList>
    </citation>
    <scope>NUCLEOTIDE SEQUENCE</scope>
    <source>
        <strain evidence="2">Kala</strain>
    </source>
</reference>
<organism evidence="2 3">
    <name type="scientific">Streptomyces tanashiensis</name>
    <dbReference type="NCBI Taxonomy" id="67367"/>
    <lineage>
        <taxon>Bacteria</taxon>
        <taxon>Bacillati</taxon>
        <taxon>Actinomycetota</taxon>
        <taxon>Actinomycetes</taxon>
        <taxon>Kitasatosporales</taxon>
        <taxon>Streptomycetaceae</taxon>
        <taxon>Streptomyces</taxon>
    </lineage>
</organism>
<dbReference type="GeneID" id="95605257"/>
<feature type="transmembrane region" description="Helical" evidence="1">
    <location>
        <begin position="136"/>
        <end position="153"/>
    </location>
</feature>
<name>A0ABY6RAH1_9ACTN</name>
<feature type="transmembrane region" description="Helical" evidence="1">
    <location>
        <begin position="21"/>
        <end position="44"/>
    </location>
</feature>
<sequence length="314" mass="33096">MRSEMQVTVQGQARARDRLDAVLTASASVLFVEAVIGVIAGYVWEQTQEAPALPFNAMGLAVMVIAAPFLAAAGAAVCALVTLGVVMPLLAAAAWLGRTLSGREVWWWVPAVAATATAPPALAVAILTEVGPLECLGGWFVVTTALTTPLLVARRLLLPGRPQLSVGAMFGRVALYGTLAVVTAFALAGVAMLAGIGYEPPRLNAEQIAGTYSDGKGGTLTLTPDGKATATRVETFDFDDSIDPFEPQAHPCTGTGTWTYDPADGPYSQQVDVSVEACPVAMDSWSVYGTREHPKLYVFIGDPDSWELYTLRHS</sequence>
<proteinExistence type="predicted"/>
<feature type="transmembrane region" description="Helical" evidence="1">
    <location>
        <begin position="64"/>
        <end position="93"/>
    </location>
</feature>
<feature type="transmembrane region" description="Helical" evidence="1">
    <location>
        <begin position="173"/>
        <end position="198"/>
    </location>
</feature>
<evidence type="ECO:0000313" key="2">
    <source>
        <dbReference type="EMBL" id="UZX26037.1"/>
    </source>
</evidence>